<accession>A0AAN8BZQ1</accession>
<organism evidence="1 2">
    <name type="scientific">Champsocephalus esox</name>
    <name type="common">pike icefish</name>
    <dbReference type="NCBI Taxonomy" id="159716"/>
    <lineage>
        <taxon>Eukaryota</taxon>
        <taxon>Metazoa</taxon>
        <taxon>Chordata</taxon>
        <taxon>Craniata</taxon>
        <taxon>Vertebrata</taxon>
        <taxon>Euteleostomi</taxon>
        <taxon>Actinopterygii</taxon>
        <taxon>Neopterygii</taxon>
        <taxon>Teleostei</taxon>
        <taxon>Neoteleostei</taxon>
        <taxon>Acanthomorphata</taxon>
        <taxon>Eupercaria</taxon>
        <taxon>Perciformes</taxon>
        <taxon>Notothenioidei</taxon>
        <taxon>Channichthyidae</taxon>
        <taxon>Champsocephalus</taxon>
    </lineage>
</organism>
<proteinExistence type="predicted"/>
<evidence type="ECO:0000313" key="1">
    <source>
        <dbReference type="EMBL" id="KAK5894422.1"/>
    </source>
</evidence>
<evidence type="ECO:0000313" key="2">
    <source>
        <dbReference type="Proteomes" id="UP001335648"/>
    </source>
</evidence>
<gene>
    <name evidence="1" type="ORF">CesoFtcFv8_011115</name>
</gene>
<reference evidence="1 2" key="1">
    <citation type="journal article" date="2023" name="Mol. Biol. Evol.">
        <title>Genomics of Secondarily Temperate Adaptation in the Only Non-Antarctic Icefish.</title>
        <authorList>
            <person name="Rivera-Colon A.G."/>
            <person name="Rayamajhi N."/>
            <person name="Minhas B.F."/>
            <person name="Madrigal G."/>
            <person name="Bilyk K.T."/>
            <person name="Yoon V."/>
            <person name="Hune M."/>
            <person name="Gregory S."/>
            <person name="Cheng C.H.C."/>
            <person name="Catchen J.M."/>
        </authorList>
    </citation>
    <scope>NUCLEOTIDE SEQUENCE [LARGE SCALE GENOMIC DNA]</scope>
    <source>
        <strain evidence="1">JC2023a</strain>
    </source>
</reference>
<comment type="caution">
    <text evidence="1">The sequence shown here is derived from an EMBL/GenBank/DDBJ whole genome shotgun (WGS) entry which is preliminary data.</text>
</comment>
<dbReference type="Proteomes" id="UP001335648">
    <property type="component" value="Unassembled WGS sequence"/>
</dbReference>
<dbReference type="EMBL" id="JAULUE010002054">
    <property type="protein sequence ID" value="KAK5894422.1"/>
    <property type="molecule type" value="Genomic_DNA"/>
</dbReference>
<sequence>MKCCVLSLTTVDRPNRRAHKCPFHTSLAWQRVRTPEGRLPTLNSPFEAHELLGFLVLIFETNPLEGFQLETRVLTSSKYLIWNCVLASQLL</sequence>
<protein>
    <submittedName>
        <fullName evidence="1">Uncharacterized protein</fullName>
    </submittedName>
</protein>
<dbReference type="AlphaFoldDB" id="A0AAN8BZQ1"/>
<keyword evidence="2" id="KW-1185">Reference proteome</keyword>
<name>A0AAN8BZQ1_9TELE</name>